<name>A0A2G2XS06_CAPBA</name>
<organism evidence="1 2">
    <name type="scientific">Capsicum baccatum</name>
    <name type="common">Peruvian pepper</name>
    <dbReference type="NCBI Taxonomy" id="33114"/>
    <lineage>
        <taxon>Eukaryota</taxon>
        <taxon>Viridiplantae</taxon>
        <taxon>Streptophyta</taxon>
        <taxon>Embryophyta</taxon>
        <taxon>Tracheophyta</taxon>
        <taxon>Spermatophyta</taxon>
        <taxon>Magnoliopsida</taxon>
        <taxon>eudicotyledons</taxon>
        <taxon>Gunneridae</taxon>
        <taxon>Pentapetalae</taxon>
        <taxon>asterids</taxon>
        <taxon>lamiids</taxon>
        <taxon>Solanales</taxon>
        <taxon>Solanaceae</taxon>
        <taxon>Solanoideae</taxon>
        <taxon>Capsiceae</taxon>
        <taxon>Capsicum</taxon>
    </lineage>
</organism>
<reference evidence="2" key="2">
    <citation type="journal article" date="2017" name="J. Anim. Genet.">
        <title>Multiple reference genome sequences of hot pepper reveal the massive evolution of plant disease resistance genes by retroduplication.</title>
        <authorList>
            <person name="Kim S."/>
            <person name="Park J."/>
            <person name="Yeom S.-I."/>
            <person name="Kim Y.-M."/>
            <person name="Seo E."/>
            <person name="Kim K.-T."/>
            <person name="Kim M.-S."/>
            <person name="Lee J.M."/>
            <person name="Cheong K."/>
            <person name="Shin H.-S."/>
            <person name="Kim S.-B."/>
            <person name="Han K."/>
            <person name="Lee J."/>
            <person name="Park M."/>
            <person name="Lee H.-A."/>
            <person name="Lee H.-Y."/>
            <person name="Lee Y."/>
            <person name="Oh S."/>
            <person name="Lee J.H."/>
            <person name="Choi E."/>
            <person name="Choi E."/>
            <person name="Lee S.E."/>
            <person name="Jeon J."/>
            <person name="Kim H."/>
            <person name="Choi G."/>
            <person name="Song H."/>
            <person name="Lee J."/>
            <person name="Lee S.-C."/>
            <person name="Kwon J.-K."/>
            <person name="Lee H.-Y."/>
            <person name="Koo N."/>
            <person name="Hong Y."/>
            <person name="Kim R.W."/>
            <person name="Kang W.-H."/>
            <person name="Huh J.H."/>
            <person name="Kang B.-C."/>
            <person name="Yang T.-J."/>
            <person name="Lee Y.-H."/>
            <person name="Bennetzen J.L."/>
            <person name="Choi D."/>
        </authorList>
    </citation>
    <scope>NUCLEOTIDE SEQUENCE [LARGE SCALE GENOMIC DNA]</scope>
    <source>
        <strain evidence="2">cv. PBC81</strain>
    </source>
</reference>
<comment type="caution">
    <text evidence="1">The sequence shown here is derived from an EMBL/GenBank/DDBJ whole genome shotgun (WGS) entry which is preliminary data.</text>
</comment>
<evidence type="ECO:0000313" key="2">
    <source>
        <dbReference type="Proteomes" id="UP000224567"/>
    </source>
</evidence>
<dbReference type="OrthoDB" id="1324934at2759"/>
<dbReference type="AlphaFoldDB" id="A0A2G2XS06"/>
<protein>
    <submittedName>
        <fullName evidence="1">Uncharacterized protein</fullName>
    </submittedName>
</protein>
<keyword evidence="2" id="KW-1185">Reference proteome</keyword>
<proteinExistence type="predicted"/>
<evidence type="ECO:0000313" key="1">
    <source>
        <dbReference type="EMBL" id="PHT60274.1"/>
    </source>
</evidence>
<sequence length="392" mass="44298">MVRPGSRKGKERVFLGEFGNKRENNSLWKPQIHVMEELGIRDILKFIPKGHASVKSRASIDNREKPGFGISTNLDNSMDTLRVVGLYLGFTLASEARDIGSLSVLDDKIYGVRGDEVGGENVTKLKVVDDEIGGDGLGDEGMVEIVKSGDKIIVLMEPSQYDTDNSRKSEYSKTDIVEIIKETPLPPCLPWISKEIYEEDISQFVEQTQESQPLDCHLYFETESEKVNKSEGVVDCVNFEVGLVGPHSKYFSKLCLDDFLFVESFKIVEECEDEEQKFYILDFAPVKQHKNISHLKAEWFTMHIPLLSSLIFIPPPYDRGNKMDAMLGVKFISSRWRKKLIGSCRDSKLGASWEATQAKVNEKFECHKLKLEAWQRMSVGTHGSPLCEDATS</sequence>
<gene>
    <name evidence="1" type="ORF">CQW23_02637</name>
</gene>
<dbReference type="Proteomes" id="UP000224567">
    <property type="component" value="Unassembled WGS sequence"/>
</dbReference>
<dbReference type="EMBL" id="MLFT02000001">
    <property type="protein sequence ID" value="PHT60274.1"/>
    <property type="molecule type" value="Genomic_DNA"/>
</dbReference>
<accession>A0A2G2XS06</accession>
<reference evidence="1 2" key="1">
    <citation type="journal article" date="2017" name="Genome Biol.">
        <title>New reference genome sequences of hot pepper reveal the massive evolution of plant disease-resistance genes by retroduplication.</title>
        <authorList>
            <person name="Kim S."/>
            <person name="Park J."/>
            <person name="Yeom S.I."/>
            <person name="Kim Y.M."/>
            <person name="Seo E."/>
            <person name="Kim K.T."/>
            <person name="Kim M.S."/>
            <person name="Lee J.M."/>
            <person name="Cheong K."/>
            <person name="Shin H.S."/>
            <person name="Kim S.B."/>
            <person name="Han K."/>
            <person name="Lee J."/>
            <person name="Park M."/>
            <person name="Lee H.A."/>
            <person name="Lee H.Y."/>
            <person name="Lee Y."/>
            <person name="Oh S."/>
            <person name="Lee J.H."/>
            <person name="Choi E."/>
            <person name="Choi E."/>
            <person name="Lee S.E."/>
            <person name="Jeon J."/>
            <person name="Kim H."/>
            <person name="Choi G."/>
            <person name="Song H."/>
            <person name="Lee J."/>
            <person name="Lee S.C."/>
            <person name="Kwon J.K."/>
            <person name="Lee H.Y."/>
            <person name="Koo N."/>
            <person name="Hong Y."/>
            <person name="Kim R.W."/>
            <person name="Kang W.H."/>
            <person name="Huh J.H."/>
            <person name="Kang B.C."/>
            <person name="Yang T.J."/>
            <person name="Lee Y.H."/>
            <person name="Bennetzen J.L."/>
            <person name="Choi D."/>
        </authorList>
    </citation>
    <scope>NUCLEOTIDE SEQUENCE [LARGE SCALE GENOMIC DNA]</scope>
    <source>
        <strain evidence="2">cv. PBC81</strain>
    </source>
</reference>